<evidence type="ECO:0000259" key="3">
    <source>
        <dbReference type="Pfam" id="PF16509"/>
    </source>
</evidence>
<keyword evidence="2" id="KW-0804">Transcription</keyword>
<evidence type="ECO:0000313" key="5">
    <source>
        <dbReference type="Proteomes" id="UP000050265"/>
    </source>
</evidence>
<name>A0A0P9T9C4_PSEAV</name>
<dbReference type="AlphaFoldDB" id="A0A0P9T9C4"/>
<protein>
    <recommendedName>
        <fullName evidence="3">TrfB transcriptional repressor protein domain-containing protein</fullName>
    </recommendedName>
</protein>
<evidence type="ECO:0000256" key="1">
    <source>
        <dbReference type="ARBA" id="ARBA00023015"/>
    </source>
</evidence>
<proteinExistence type="predicted"/>
<dbReference type="Pfam" id="PF16509">
    <property type="entry name" value="KORA"/>
    <property type="match status" value="1"/>
</dbReference>
<dbReference type="PATRIC" id="fig|53707.9.peg.3679"/>
<keyword evidence="1" id="KW-0805">Transcription regulation</keyword>
<reference evidence="4 5" key="1">
    <citation type="submission" date="2015-09" db="EMBL/GenBank/DDBJ databases">
        <title>Genome announcement of multiple Pseudomonas syringae strains.</title>
        <authorList>
            <person name="Thakur S."/>
            <person name="Wang P.W."/>
            <person name="Gong Y."/>
            <person name="Weir B.S."/>
            <person name="Guttman D.S."/>
        </authorList>
    </citation>
    <scope>NUCLEOTIDE SEQUENCE [LARGE SCALE GENOMIC DNA]</scope>
    <source>
        <strain evidence="4 5">ICMP3507</strain>
    </source>
</reference>
<dbReference type="EMBL" id="LJQP01000341">
    <property type="protein sequence ID" value="KPX62334.1"/>
    <property type="molecule type" value="Genomic_DNA"/>
</dbReference>
<gene>
    <name evidence="4" type="ORF">ALO35_05170</name>
</gene>
<dbReference type="Proteomes" id="UP000050265">
    <property type="component" value="Unassembled WGS sequence"/>
</dbReference>
<accession>A0A0P9T9C4</accession>
<evidence type="ECO:0000256" key="2">
    <source>
        <dbReference type="ARBA" id="ARBA00023163"/>
    </source>
</evidence>
<comment type="caution">
    <text evidence="4">The sequence shown here is derived from an EMBL/GenBank/DDBJ whole genome shotgun (WGS) entry which is preliminary data.</text>
</comment>
<dbReference type="InterPro" id="IPR032428">
    <property type="entry name" value="TrfB"/>
</dbReference>
<feature type="domain" description="TrfB transcriptional repressor protein" evidence="3">
    <location>
        <begin position="92"/>
        <end position="178"/>
    </location>
</feature>
<evidence type="ECO:0000313" key="4">
    <source>
        <dbReference type="EMBL" id="KPX62334.1"/>
    </source>
</evidence>
<organism evidence="4 5">
    <name type="scientific">Pseudomonas amygdali pv. lachrymans</name>
    <name type="common">Pseudomonas syringae pv. lachrymans</name>
    <dbReference type="NCBI Taxonomy" id="53707"/>
    <lineage>
        <taxon>Bacteria</taxon>
        <taxon>Pseudomonadati</taxon>
        <taxon>Pseudomonadota</taxon>
        <taxon>Gammaproteobacteria</taxon>
        <taxon>Pseudomonadales</taxon>
        <taxon>Pseudomonadaceae</taxon>
        <taxon>Pseudomonas</taxon>
        <taxon>Pseudomonas amygdali</taxon>
    </lineage>
</organism>
<sequence>MFCSEFVRYFGHTLPALRTGLLAAPEAYNCDLIQVTCGCSYGRFDFHQPGPTTMTVDPDPLGLATKIIQHYSNAQIAQLIRMISPVSPCALMTAEEFERVMVVLAGQNRRRAFSDRSINAARLVLVMGASVSEAALETGLARQVVHRLMTRIRSRLEGLPANWVKVEAWLPPATAGDVLALAQSLRSAQSQEERSGLAV</sequence>
<dbReference type="Gene3D" id="1.10.10.2690">
    <property type="match status" value="1"/>
</dbReference>
<dbReference type="InterPro" id="IPR053721">
    <property type="entry name" value="Fimbrial_Adhesin_Reg"/>
</dbReference>